<dbReference type="Gramene" id="EOX91225">
    <property type="protein sequence ID" value="EOX91225"/>
    <property type="gene ID" value="TCM_000477"/>
</dbReference>
<sequence>MMVNLNSADIRTAVKPRSTDQWSNERYLMRQRYLRSYRFTKKKETVIQRTKKWLVEKQKEQYLSSDDKHAAAGTRKPKHKRLSAYVRACLIKLLLRLCVANVDTNAEESKLLP</sequence>
<gene>
    <name evidence="1" type="ORF">TCM_000477</name>
</gene>
<name>A0A061DG26_THECC</name>
<dbReference type="Proteomes" id="UP000026915">
    <property type="component" value="Chromosome 1"/>
</dbReference>
<dbReference type="InParanoid" id="A0A061DG26"/>
<accession>A0A061DG26</accession>
<dbReference type="EMBL" id="CM001879">
    <property type="protein sequence ID" value="EOX91225.1"/>
    <property type="molecule type" value="Genomic_DNA"/>
</dbReference>
<organism evidence="1 2">
    <name type="scientific">Theobroma cacao</name>
    <name type="common">Cacao</name>
    <name type="synonym">Cocoa</name>
    <dbReference type="NCBI Taxonomy" id="3641"/>
    <lineage>
        <taxon>Eukaryota</taxon>
        <taxon>Viridiplantae</taxon>
        <taxon>Streptophyta</taxon>
        <taxon>Embryophyta</taxon>
        <taxon>Tracheophyta</taxon>
        <taxon>Spermatophyta</taxon>
        <taxon>Magnoliopsida</taxon>
        <taxon>eudicotyledons</taxon>
        <taxon>Gunneridae</taxon>
        <taxon>Pentapetalae</taxon>
        <taxon>rosids</taxon>
        <taxon>malvids</taxon>
        <taxon>Malvales</taxon>
        <taxon>Malvaceae</taxon>
        <taxon>Byttnerioideae</taxon>
        <taxon>Theobroma</taxon>
    </lineage>
</organism>
<reference evidence="1 2" key="1">
    <citation type="journal article" date="2013" name="Genome Biol.">
        <title>The genome sequence of the most widely cultivated cacao type and its use to identify candidate genes regulating pod color.</title>
        <authorList>
            <person name="Motamayor J.C."/>
            <person name="Mockaitis K."/>
            <person name="Schmutz J."/>
            <person name="Haiminen N."/>
            <person name="Iii D.L."/>
            <person name="Cornejo O."/>
            <person name="Findley S.D."/>
            <person name="Zheng P."/>
            <person name="Utro F."/>
            <person name="Royaert S."/>
            <person name="Saski C."/>
            <person name="Jenkins J."/>
            <person name="Podicheti R."/>
            <person name="Zhao M."/>
            <person name="Scheffler B.E."/>
            <person name="Stack J.C."/>
            <person name="Feltus F.A."/>
            <person name="Mustiga G.M."/>
            <person name="Amores F."/>
            <person name="Phillips W."/>
            <person name="Marelli J.P."/>
            <person name="May G.D."/>
            <person name="Shapiro H."/>
            <person name="Ma J."/>
            <person name="Bustamante C.D."/>
            <person name="Schnell R.J."/>
            <person name="Main D."/>
            <person name="Gilbert D."/>
            <person name="Parida L."/>
            <person name="Kuhn D.N."/>
        </authorList>
    </citation>
    <scope>NUCLEOTIDE SEQUENCE [LARGE SCALE GENOMIC DNA]</scope>
    <source>
        <strain evidence="2">cv. Matina 1-6</strain>
    </source>
</reference>
<dbReference type="AlphaFoldDB" id="A0A061DG26"/>
<dbReference type="HOGENOM" id="CLU_2138049_0_0_1"/>
<evidence type="ECO:0000313" key="1">
    <source>
        <dbReference type="EMBL" id="EOX91225.1"/>
    </source>
</evidence>
<proteinExistence type="predicted"/>
<protein>
    <submittedName>
        <fullName evidence="1">Uncharacterized protein</fullName>
    </submittedName>
</protein>
<evidence type="ECO:0000313" key="2">
    <source>
        <dbReference type="Proteomes" id="UP000026915"/>
    </source>
</evidence>
<keyword evidence="2" id="KW-1185">Reference proteome</keyword>